<sequence length="387" mass="44925">MLPSYKITHYITLSPKFTGLLYPVFSLAPHNIPYVQQIDEDYRIAEFVEALDLEHFFSVSSETRKEFRVGDYCPLAYFDHSGSLIEADLDEMRIGFAGLEENVLVHIGSLPTLTRVHIARVLQRPIGEQTIIWREFANRYIRDEQARQIYLHSQMKTSGSEKQIWDGIKMSTRVSSATFNQDAFFGEMDLTRLRLWLTQNRNDFRFPYGWLRLDKLSRPDEQLLELGSGWFLSRYSELKELSGAAIAIFARLLDLYQAFKIDRDFAEFSIDSYLQGDIFRYVPPLRERTVFDFFVSLSSNDGLQFDRVEAIANILSSNNLTATLSGLFLGELYFSGKYGRREIAPPVREQINKLLRHSVHIEGIRHVEEFDGLVERVLTIQEEMGRD</sequence>
<organism evidence="1 2">
    <name type="scientific">Bradyrhizobium betae</name>
    <dbReference type="NCBI Taxonomy" id="244734"/>
    <lineage>
        <taxon>Bacteria</taxon>
        <taxon>Pseudomonadati</taxon>
        <taxon>Pseudomonadota</taxon>
        <taxon>Alphaproteobacteria</taxon>
        <taxon>Hyphomicrobiales</taxon>
        <taxon>Nitrobacteraceae</taxon>
        <taxon>Bradyrhizobium</taxon>
    </lineage>
</organism>
<accession>A0AAE9N7H5</accession>
<dbReference type="EMBL" id="CP028989">
    <property type="protein sequence ID" value="UUO63890.1"/>
    <property type="molecule type" value="Genomic_DNA"/>
</dbReference>
<dbReference type="Proteomes" id="UP001058872">
    <property type="component" value="Chromosome"/>
</dbReference>
<name>A0AAE9N7H5_9BRAD</name>
<reference evidence="1" key="1">
    <citation type="submission" date="2018-04" db="EMBL/GenBank/DDBJ databases">
        <title>Genomes of Endosymbiotic and Endophytic Bradyrhizobium Publication status.</title>
        <authorList>
            <person name="Guha S."/>
            <person name="Jorrin B."/>
            <person name="Sarkar M."/>
            <person name="Poole P.S."/>
            <person name="DasGupta M."/>
        </authorList>
    </citation>
    <scope>NUCLEOTIDE SEQUENCE</scope>
    <source>
        <strain evidence="1">WBOS16</strain>
    </source>
</reference>
<protein>
    <submittedName>
        <fullName evidence="1">Uncharacterized protein</fullName>
    </submittedName>
</protein>
<evidence type="ECO:0000313" key="2">
    <source>
        <dbReference type="Proteomes" id="UP001058872"/>
    </source>
</evidence>
<gene>
    <name evidence="1" type="ORF">DCM83_00710</name>
</gene>
<dbReference type="AlphaFoldDB" id="A0AAE9N7H5"/>
<evidence type="ECO:0000313" key="1">
    <source>
        <dbReference type="EMBL" id="UUO63890.1"/>
    </source>
</evidence>
<dbReference type="RefSeq" id="WP_257178071.1">
    <property type="nucleotide sequence ID" value="NZ_CP028989.1"/>
</dbReference>
<proteinExistence type="predicted"/>